<evidence type="ECO:0000259" key="3">
    <source>
        <dbReference type="PROSITE" id="PS50994"/>
    </source>
</evidence>
<feature type="region of interest" description="Disordered" evidence="2">
    <location>
        <begin position="1356"/>
        <end position="1418"/>
    </location>
</feature>
<gene>
    <name evidence="4" type="ORF">Tci_020101</name>
</gene>
<dbReference type="GO" id="GO:0003676">
    <property type="term" value="F:nucleic acid binding"/>
    <property type="evidence" value="ECO:0007669"/>
    <property type="project" value="InterPro"/>
</dbReference>
<comment type="caution">
    <text evidence="4">The sequence shown here is derived from an EMBL/GenBank/DDBJ whole genome shotgun (WGS) entry which is preliminary data.</text>
</comment>
<dbReference type="InterPro" id="IPR057670">
    <property type="entry name" value="SH3_retrovirus"/>
</dbReference>
<dbReference type="Pfam" id="PF14223">
    <property type="entry name" value="Retrotran_gag_2"/>
    <property type="match status" value="1"/>
</dbReference>
<dbReference type="Gene3D" id="3.30.420.10">
    <property type="entry name" value="Ribonuclease H-like superfamily/Ribonuclease H"/>
    <property type="match status" value="1"/>
</dbReference>
<dbReference type="PANTHER" id="PTHR42648:SF18">
    <property type="entry name" value="RETROTRANSPOSON, UNCLASSIFIED-LIKE PROTEIN"/>
    <property type="match status" value="1"/>
</dbReference>
<dbReference type="InterPro" id="IPR001584">
    <property type="entry name" value="Integrase_cat-core"/>
</dbReference>
<keyword evidence="1" id="KW-0645">Protease</keyword>
<evidence type="ECO:0000256" key="2">
    <source>
        <dbReference type="SAM" id="MobiDB-lite"/>
    </source>
</evidence>
<organism evidence="4">
    <name type="scientific">Tanacetum cinerariifolium</name>
    <name type="common">Dalmatian daisy</name>
    <name type="synonym">Chrysanthemum cinerariifolium</name>
    <dbReference type="NCBI Taxonomy" id="118510"/>
    <lineage>
        <taxon>Eukaryota</taxon>
        <taxon>Viridiplantae</taxon>
        <taxon>Streptophyta</taxon>
        <taxon>Embryophyta</taxon>
        <taxon>Tracheophyta</taxon>
        <taxon>Spermatophyta</taxon>
        <taxon>Magnoliopsida</taxon>
        <taxon>eudicotyledons</taxon>
        <taxon>Gunneridae</taxon>
        <taxon>Pentapetalae</taxon>
        <taxon>asterids</taxon>
        <taxon>campanulids</taxon>
        <taxon>Asterales</taxon>
        <taxon>Asteraceae</taxon>
        <taxon>Asteroideae</taxon>
        <taxon>Anthemideae</taxon>
        <taxon>Anthemidinae</taxon>
        <taxon>Tanacetum</taxon>
    </lineage>
</organism>
<dbReference type="PROSITE" id="PS50994">
    <property type="entry name" value="INTEGRASE"/>
    <property type="match status" value="1"/>
</dbReference>
<dbReference type="Pfam" id="PF25597">
    <property type="entry name" value="SH3_retrovirus"/>
    <property type="match status" value="1"/>
</dbReference>
<dbReference type="InterPro" id="IPR012337">
    <property type="entry name" value="RNaseH-like_sf"/>
</dbReference>
<dbReference type="PANTHER" id="PTHR42648">
    <property type="entry name" value="TRANSPOSASE, PUTATIVE-RELATED"/>
    <property type="match status" value="1"/>
</dbReference>
<feature type="region of interest" description="Disordered" evidence="2">
    <location>
        <begin position="1774"/>
        <end position="1810"/>
    </location>
</feature>
<feature type="region of interest" description="Disordered" evidence="2">
    <location>
        <begin position="1634"/>
        <end position="1665"/>
    </location>
</feature>
<proteinExistence type="predicted"/>
<dbReference type="InterPro" id="IPR054722">
    <property type="entry name" value="PolX-like_BBD"/>
</dbReference>
<dbReference type="GO" id="GO:0008233">
    <property type="term" value="F:peptidase activity"/>
    <property type="evidence" value="ECO:0007669"/>
    <property type="project" value="UniProtKB-KW"/>
</dbReference>
<accession>A0A6L2KF32</accession>
<sequence>MKMECWIMNTDHNLWKVIQNGNSKKSLRRDSKGRIIILPPVSFEEHVVVQRETKARTLLLQSLPEDHMADFHHLDDAREIWLAVKARFGGNEESKKMRKTMLKQEFFEFCVSEEEGLHKGYDRFQKILSQLNQMQTKPDNDDVNLKFLRALPPSWSLEIDVKGRSSYGSRGTVAPTHSAFIGATSTTTKIGSTSFKRRQEGRLTLTTKTLPEHKPEEGEQVYGLMAGFKLDFADPAVNAAGSVYDVAAEFAMMGISPKYKHALLTAKIEKKEWEVKLLEFLASHMGAFVFLKPMKGVCSAWSAAKEGGFRFLFAATGIAMQSSWQWLHISSGSGNQLHWQWEWGNIVIARVYFVEGLGHNLFSVGQFCDSDLEVAFRRNACFVRNLEGVDLLKGDRSTNLYTINLHEMASASPICLMARASSTKSWLWHQRLSHLNFDTINDLAKNDFVAGLLKFKYHKEHLCPSCEKGKSKRASRPPKPVPNLRQRLHLLHMDLCGPMRITSINGKRYILVIVDVYSRYTWVHFLRSKDEAPIVIITFLKRITVLLQSPVIIIRTDNGTEFKNQGLKVYFDSVGITHQMYYVQTPQQNGVVERQNRTLVEAARTMLIFSRAPLFLWLKRLLLPSVPAGSMNSSASTTADSFIPTASRNRSTSIHAGRSIPTASRNRPSSIYAGGHIPAGRSNMPAPFSAGRTIPTGWINHAARPFFGPTNLYFDNVYWPGIYNHMSMNKERWGSAVHPHVNKDFGIVDSGCSRSMTGNKEKLADFVQVKGGTVTFGGGDGKITGKGTIRTSKLDFENVYYVEELQNFNLFSVSQICDKRTRHDLYTFNLSDIQSEQHINCLLAKASLEEFTKWHRRMAHVNFKTINKLAKLGLVKGLPLKLFTNEHNCVACNKGKQHKASYKTVSATEAVSTACYVLNRVSITNPHNKTPYELLSGKIPNIRHLKPFGCQVTILNTSDYLGKFEGKANDGFLVGYAAHSKAYRVYNLSSKKDVSAPMENNLDYAEELARLQRQEYEAHFAAAKHGFEFSIDTTALLPQANIEIRRNLVPAVGDPAGGIVPTGGVPAGSDPAGGIVPTGGDLAGSSVRTSDVPAGSISARSVHAGGVLAGSLVSTDSAASSVPAASVFVPAVVPTDSSANSPLPLVHSLGSYLNVAVDPIATKRVNFIHPQSQILGDLQSPVQTWSTMQKSKFNKKPSSVATALADPDWVAAMQEEMQHFYHQQRDARGIVVQNKARLVSQGHRKEEGIDYDECKKQTVVATSSTKAEYVVAASCCGQDHADDLVSAGGCTLPADSYSFLLLDWFLLVVATATVCTLEAGPSDIIATIDGTEVVVTDQIIFQYEVELGWTPYASSGTHVPPVREHSPMREPTLAMEPSPRPKQEPTPDSPIPPSPPSSSAVVGPTTFSRPPSPSRHPSVPEIFVRVVVTLFLPLSPMKLHKLQRQRLLVLGGAVLKLVTQVKRLEGLLQQRKRRLVLSDSKGEDATTTEQEFYLAALHTLASATLGDDSSATAVGPDAETTMPVYSTSTMCRRLRKKFTSSVSAHVSETIHAGVRVPATASTIPAGSSIDAVVHAAAPSSSIPTATDKGKAPMVDDSFPADLLSEQERILKNLHDSQLGEELAKKIHAEQEAEFARQQEELAQKAQAKSVASPTEHAPGMSDQRRRELDAAQLIYTEADWLDLLAKTATNSALSKHLLGNDVMEENMNEQLGMLLLRKRLLRFTIKDPTGVPAAPSILADVSLPTATSSAPADIPVPAISIAHAAVSVPAEPMVHPAESHMDPPLTAPAHGSSEPTVAAPPLSSSHHSRKHIAKKRVTLIVDVADAAMIKFNCNSDCDDDPLPYASYAGWEMVPSLLGSVHAYHNMTGHTKHFTSLREILHIGDLHVLFQSLDDKDALHFWRTLERMLKHGLEVSKLLVGGDLTMAEQLIGFIKVALLNAKSTD</sequence>
<keyword evidence="1" id="KW-0378">Hydrolase</keyword>
<dbReference type="SUPFAM" id="SSF53098">
    <property type="entry name" value="Ribonuclease H-like"/>
    <property type="match status" value="1"/>
</dbReference>
<dbReference type="InterPro" id="IPR025724">
    <property type="entry name" value="GAG-pre-integrase_dom"/>
</dbReference>
<dbReference type="GO" id="GO:0015074">
    <property type="term" value="P:DNA integration"/>
    <property type="evidence" value="ECO:0007669"/>
    <property type="project" value="InterPro"/>
</dbReference>
<dbReference type="InterPro" id="IPR039537">
    <property type="entry name" value="Retrotran_Ty1/copia-like"/>
</dbReference>
<dbReference type="Pfam" id="PF13976">
    <property type="entry name" value="gag_pre-integrs"/>
    <property type="match status" value="2"/>
</dbReference>
<feature type="domain" description="Integrase catalytic" evidence="3">
    <location>
        <begin position="476"/>
        <end position="652"/>
    </location>
</feature>
<evidence type="ECO:0000256" key="1">
    <source>
        <dbReference type="ARBA" id="ARBA00022670"/>
    </source>
</evidence>
<name>A0A6L2KF32_TANCI</name>
<dbReference type="EMBL" id="BKCJ010002374">
    <property type="protein sequence ID" value="GEU48123.1"/>
    <property type="molecule type" value="Genomic_DNA"/>
</dbReference>
<feature type="compositionally biased region" description="Pro residues" evidence="2">
    <location>
        <begin position="1387"/>
        <end position="1396"/>
    </location>
</feature>
<dbReference type="Pfam" id="PF00665">
    <property type="entry name" value="rve"/>
    <property type="match status" value="1"/>
</dbReference>
<evidence type="ECO:0000313" key="4">
    <source>
        <dbReference type="EMBL" id="GEU48123.1"/>
    </source>
</evidence>
<reference evidence="4" key="1">
    <citation type="journal article" date="2019" name="Sci. Rep.">
        <title>Draft genome of Tanacetum cinerariifolium, the natural source of mosquito coil.</title>
        <authorList>
            <person name="Yamashiro T."/>
            <person name="Shiraishi A."/>
            <person name="Satake H."/>
            <person name="Nakayama K."/>
        </authorList>
    </citation>
    <scope>NUCLEOTIDE SEQUENCE</scope>
</reference>
<dbReference type="InterPro" id="IPR036397">
    <property type="entry name" value="RNaseH_sf"/>
</dbReference>
<protein>
    <submittedName>
        <fullName evidence="4">Putative ribonuclease H-like domain-containing protein</fullName>
    </submittedName>
</protein>
<dbReference type="Pfam" id="PF22936">
    <property type="entry name" value="Pol_BBD"/>
    <property type="match status" value="1"/>
</dbReference>
<dbReference type="GO" id="GO:0006508">
    <property type="term" value="P:proteolysis"/>
    <property type="evidence" value="ECO:0007669"/>
    <property type="project" value="UniProtKB-KW"/>
</dbReference>